<sequence>MSVTTGLSGNEIFCLQLKNYSPGSIVVGNSVHSLGIIGSVGSGFKAMLGGELTQVTSLIEEGRETAYKRLLEEAVSKNATGITGVTSQLIFHGTNIEFLSIGSVIYAEDGADKDKFSTSADGQELYAQLDAGYKPICFSFGNVAYSMGLGRGFIGSLKTLGRGEIKEYSDIFNKTRHLALNRIIAHAKQYNANAVLGIKTTVLPFGGVNEMLMIGTASRNPQLMTGSSNDVATSDMTNIEMWNMARLGYAPVKLLLGTSVYSLGLIGGFTSVIKSFVRGEINELTRMIYHARENALAIINEEAQSIGADDVVGIKTYVYQIGNGLIEFLAIGTAVKKTNRTKTESEQLPPQAIVVDKDTFYDSTNSDTINVNVNSGSKPINRGNLSLLVPIFLVVFFIVIQFIITHFNEILSR</sequence>
<proteinExistence type="inferred from homology"/>
<protein>
    <submittedName>
        <fullName evidence="3">Domain of uncharacterized function (DUF74)</fullName>
    </submittedName>
</protein>
<evidence type="ECO:0000313" key="4">
    <source>
        <dbReference type="Proteomes" id="UP000255297"/>
    </source>
</evidence>
<organism evidence="3 4">
    <name type="scientific">Legionella wadsworthii</name>
    <dbReference type="NCBI Taxonomy" id="28088"/>
    <lineage>
        <taxon>Bacteria</taxon>
        <taxon>Pseudomonadati</taxon>
        <taxon>Pseudomonadota</taxon>
        <taxon>Gammaproteobacteria</taxon>
        <taxon>Legionellales</taxon>
        <taxon>Legionellaceae</taxon>
        <taxon>Legionella</taxon>
    </lineage>
</organism>
<name>A0A378LNQ8_9GAMM</name>
<reference evidence="3 4" key="1">
    <citation type="submission" date="2018-06" db="EMBL/GenBank/DDBJ databases">
        <authorList>
            <consortium name="Pathogen Informatics"/>
            <person name="Doyle S."/>
        </authorList>
    </citation>
    <scope>NUCLEOTIDE SEQUENCE [LARGE SCALE GENOMIC DNA]</scope>
    <source>
        <strain evidence="3 4">NCTC11532</strain>
    </source>
</reference>
<dbReference type="Pfam" id="PF01906">
    <property type="entry name" value="YbjQ_1"/>
    <property type="match status" value="3"/>
</dbReference>
<dbReference type="InterPro" id="IPR002765">
    <property type="entry name" value="UPF0145_YbjQ-like"/>
</dbReference>
<dbReference type="InterPro" id="IPR035439">
    <property type="entry name" value="UPF0145_dom_sf"/>
</dbReference>
<dbReference type="OrthoDB" id="7169532at2"/>
<accession>A0A378LNQ8</accession>
<evidence type="ECO:0000256" key="2">
    <source>
        <dbReference type="SAM" id="Phobius"/>
    </source>
</evidence>
<keyword evidence="4" id="KW-1185">Reference proteome</keyword>
<comment type="similarity">
    <text evidence="1">Belongs to the UPF0145 family.</text>
</comment>
<evidence type="ECO:0000313" key="3">
    <source>
        <dbReference type="EMBL" id="STY28615.1"/>
    </source>
</evidence>
<dbReference type="Proteomes" id="UP000255297">
    <property type="component" value="Unassembled WGS sequence"/>
</dbReference>
<dbReference type="EMBL" id="UGPB01000001">
    <property type="protein sequence ID" value="STY28615.1"/>
    <property type="molecule type" value="Genomic_DNA"/>
</dbReference>
<dbReference type="Gene3D" id="3.30.110.70">
    <property type="entry name" value="Hypothetical protein apc22750. Chain B"/>
    <property type="match status" value="3"/>
</dbReference>
<dbReference type="SUPFAM" id="SSF117782">
    <property type="entry name" value="YbjQ-like"/>
    <property type="match status" value="3"/>
</dbReference>
<feature type="transmembrane region" description="Helical" evidence="2">
    <location>
        <begin position="385"/>
        <end position="404"/>
    </location>
</feature>
<evidence type="ECO:0000256" key="1">
    <source>
        <dbReference type="ARBA" id="ARBA00010751"/>
    </source>
</evidence>
<dbReference type="STRING" id="1122170.GCA_000701265_03158"/>
<dbReference type="AlphaFoldDB" id="A0A378LNQ8"/>
<feature type="transmembrane region" description="Helical" evidence="2">
    <location>
        <begin position="254"/>
        <end position="277"/>
    </location>
</feature>
<dbReference type="RefSeq" id="WP_031564086.1">
    <property type="nucleotide sequence ID" value="NZ_CAAAIS010000011.1"/>
</dbReference>
<dbReference type="PANTHER" id="PTHR34068">
    <property type="entry name" value="UPF0145 PROTEIN YBJQ"/>
    <property type="match status" value="1"/>
</dbReference>
<gene>
    <name evidence="3" type="ORF">NCTC11532_00790</name>
</gene>
<keyword evidence="2" id="KW-1133">Transmembrane helix</keyword>
<keyword evidence="2" id="KW-0472">Membrane</keyword>
<dbReference type="PANTHER" id="PTHR34068:SF2">
    <property type="entry name" value="UPF0145 PROTEIN SCO3412"/>
    <property type="match status" value="1"/>
</dbReference>
<keyword evidence="2" id="KW-0812">Transmembrane</keyword>